<accession>A0A2T5C6A5</accession>
<reference evidence="1 2" key="1">
    <citation type="submission" date="2018-04" db="EMBL/GenBank/DDBJ databases">
        <title>Genomic Encyclopedia of Archaeal and Bacterial Type Strains, Phase II (KMG-II): from individual species to whole genera.</title>
        <authorList>
            <person name="Goeker M."/>
        </authorList>
    </citation>
    <scope>NUCLEOTIDE SEQUENCE [LARGE SCALE GENOMIC DNA]</scope>
    <source>
        <strain evidence="1 2">DSM 28823</strain>
    </source>
</reference>
<keyword evidence="2" id="KW-1185">Reference proteome</keyword>
<protein>
    <recommendedName>
        <fullName evidence="3">DDE family transposase</fullName>
    </recommendedName>
</protein>
<gene>
    <name evidence="1" type="ORF">C8N47_101132</name>
</gene>
<dbReference type="Proteomes" id="UP000243525">
    <property type="component" value="Unassembled WGS sequence"/>
</dbReference>
<evidence type="ECO:0008006" key="3">
    <source>
        <dbReference type="Google" id="ProtNLM"/>
    </source>
</evidence>
<evidence type="ECO:0000313" key="1">
    <source>
        <dbReference type="EMBL" id="PTN10483.1"/>
    </source>
</evidence>
<sequence>MRRFPLLFRLLPKFGNSNTNERIELIQRYMHLFGHEALDCLTADREFVGERCIKYLNDNRIR</sequence>
<dbReference type="EMBL" id="QAAD01000001">
    <property type="protein sequence ID" value="PTN10483.1"/>
    <property type="molecule type" value="Genomic_DNA"/>
</dbReference>
<proteinExistence type="predicted"/>
<evidence type="ECO:0000313" key="2">
    <source>
        <dbReference type="Proteomes" id="UP000243525"/>
    </source>
</evidence>
<dbReference type="RefSeq" id="WP_107820584.1">
    <property type="nucleotide sequence ID" value="NZ_QAAD01000001.1"/>
</dbReference>
<name>A0A2T5C6A5_9BACT</name>
<organism evidence="1 2">
    <name type="scientific">Mangrovibacterium marinum</name>
    <dbReference type="NCBI Taxonomy" id="1639118"/>
    <lineage>
        <taxon>Bacteria</taxon>
        <taxon>Pseudomonadati</taxon>
        <taxon>Bacteroidota</taxon>
        <taxon>Bacteroidia</taxon>
        <taxon>Marinilabiliales</taxon>
        <taxon>Prolixibacteraceae</taxon>
        <taxon>Mangrovibacterium</taxon>
    </lineage>
</organism>
<comment type="caution">
    <text evidence="1">The sequence shown here is derived from an EMBL/GenBank/DDBJ whole genome shotgun (WGS) entry which is preliminary data.</text>
</comment>
<dbReference type="OrthoDB" id="1091931at2"/>
<dbReference type="AlphaFoldDB" id="A0A2T5C6A5"/>